<dbReference type="Proteomes" id="UP000318416">
    <property type="component" value="Unassembled WGS sequence"/>
</dbReference>
<dbReference type="InterPro" id="IPR029058">
    <property type="entry name" value="AB_hydrolase_fold"/>
</dbReference>
<protein>
    <submittedName>
        <fullName evidence="2">Bile acid acyltransferase/acyl-CoA thioester hydrolase-like protein</fullName>
    </submittedName>
</protein>
<dbReference type="PANTHER" id="PTHR10824:SF4">
    <property type="entry name" value="ACYL-COENZYME A THIOESTERASE 1-LIKE"/>
    <property type="match status" value="1"/>
</dbReference>
<evidence type="ECO:0000313" key="3">
    <source>
        <dbReference type="Proteomes" id="UP000318416"/>
    </source>
</evidence>
<dbReference type="GO" id="GO:0006637">
    <property type="term" value="P:acyl-CoA metabolic process"/>
    <property type="evidence" value="ECO:0007669"/>
    <property type="project" value="TreeGrafter"/>
</dbReference>
<dbReference type="InterPro" id="IPR014940">
    <property type="entry name" value="BAAT_C"/>
</dbReference>
<dbReference type="GO" id="GO:0047617">
    <property type="term" value="F:fatty acyl-CoA hydrolase activity"/>
    <property type="evidence" value="ECO:0007669"/>
    <property type="project" value="TreeGrafter"/>
</dbReference>
<dbReference type="SUPFAM" id="SSF53474">
    <property type="entry name" value="alpha/beta-Hydrolases"/>
    <property type="match status" value="1"/>
</dbReference>
<dbReference type="PANTHER" id="PTHR10824">
    <property type="entry name" value="ACYL-COENZYME A THIOESTERASE-RELATED"/>
    <property type="match status" value="1"/>
</dbReference>
<dbReference type="AlphaFoldDB" id="A0A561EI99"/>
<comment type="caution">
    <text evidence="2">The sequence shown here is derived from an EMBL/GenBank/DDBJ whole genome shotgun (WGS) entry which is preliminary data.</text>
</comment>
<dbReference type="RefSeq" id="WP_281292314.1">
    <property type="nucleotide sequence ID" value="NZ_BAAABR010000014.1"/>
</dbReference>
<organism evidence="2 3">
    <name type="scientific">Kitasatospora atroaurantiaca</name>
    <dbReference type="NCBI Taxonomy" id="285545"/>
    <lineage>
        <taxon>Bacteria</taxon>
        <taxon>Bacillati</taxon>
        <taxon>Actinomycetota</taxon>
        <taxon>Actinomycetes</taxon>
        <taxon>Kitasatosporales</taxon>
        <taxon>Streptomycetaceae</taxon>
        <taxon>Kitasatospora</taxon>
    </lineage>
</organism>
<dbReference type="GO" id="GO:0016746">
    <property type="term" value="F:acyltransferase activity"/>
    <property type="evidence" value="ECO:0007669"/>
    <property type="project" value="UniProtKB-KW"/>
</dbReference>
<evidence type="ECO:0000313" key="2">
    <source>
        <dbReference type="EMBL" id="TWE15334.1"/>
    </source>
</evidence>
<evidence type="ECO:0000259" key="1">
    <source>
        <dbReference type="Pfam" id="PF08840"/>
    </source>
</evidence>
<reference evidence="2 3" key="1">
    <citation type="submission" date="2019-06" db="EMBL/GenBank/DDBJ databases">
        <title>Sequencing the genomes of 1000 actinobacteria strains.</title>
        <authorList>
            <person name="Klenk H.-P."/>
        </authorList>
    </citation>
    <scope>NUCLEOTIDE SEQUENCE [LARGE SCALE GENOMIC DNA]</scope>
    <source>
        <strain evidence="2 3">DSM 41649</strain>
    </source>
</reference>
<dbReference type="EMBL" id="VIVR01000001">
    <property type="protein sequence ID" value="TWE15334.1"/>
    <property type="molecule type" value="Genomic_DNA"/>
</dbReference>
<proteinExistence type="predicted"/>
<gene>
    <name evidence="2" type="ORF">FB465_0226</name>
</gene>
<sequence length="106" mass="10985">MIPLDRVSGPVLAIAGADDRVWPSPGWARQLSGELDANHDSHPHQALVYPDAGHGVGTFPFLPVGTRWLSPSTGALKDVGGTRAGNAAAQADGWPRVLAFLAGPAQ</sequence>
<accession>A0A561EI99</accession>
<dbReference type="Gene3D" id="3.40.50.1820">
    <property type="entry name" value="alpha/beta hydrolase"/>
    <property type="match status" value="1"/>
</dbReference>
<keyword evidence="3" id="KW-1185">Reference proteome</keyword>
<keyword evidence="2" id="KW-0012">Acyltransferase</keyword>
<dbReference type="Pfam" id="PF08840">
    <property type="entry name" value="BAAT_C"/>
    <property type="match status" value="1"/>
</dbReference>
<keyword evidence="2" id="KW-0808">Transferase</keyword>
<dbReference type="GO" id="GO:0006631">
    <property type="term" value="P:fatty acid metabolic process"/>
    <property type="evidence" value="ECO:0007669"/>
    <property type="project" value="TreeGrafter"/>
</dbReference>
<keyword evidence="2" id="KW-0378">Hydrolase</keyword>
<feature type="domain" description="BAAT/Acyl-CoA thioester hydrolase C-terminal" evidence="1">
    <location>
        <begin position="1"/>
        <end position="101"/>
    </location>
</feature>
<name>A0A561EI99_9ACTN</name>